<dbReference type="Gene3D" id="2.60.40.10">
    <property type="entry name" value="Immunoglobulins"/>
    <property type="match status" value="1"/>
</dbReference>
<evidence type="ECO:0000256" key="1">
    <source>
        <dbReference type="ARBA" id="ARBA00004851"/>
    </source>
</evidence>
<feature type="domain" description="Fibronectin type III-like" evidence="13">
    <location>
        <begin position="729"/>
        <end position="799"/>
    </location>
</feature>
<dbReference type="PANTHER" id="PTHR42721:SF3">
    <property type="entry name" value="BETA-D-XYLOSIDASE 5-RELATED"/>
    <property type="match status" value="1"/>
</dbReference>
<dbReference type="SMART" id="SM01217">
    <property type="entry name" value="Fn3_like"/>
    <property type="match status" value="1"/>
</dbReference>
<name>A0A4U0V8P5_9PEZI</name>
<evidence type="ECO:0000256" key="4">
    <source>
        <dbReference type="ARBA" id="ARBA00022729"/>
    </source>
</evidence>
<keyword evidence="6" id="KW-0325">Glycoprotein</keyword>
<evidence type="ECO:0000256" key="11">
    <source>
        <dbReference type="ARBA" id="ARBA00026107"/>
    </source>
</evidence>
<dbReference type="GO" id="GO:0045493">
    <property type="term" value="P:xylan catabolic process"/>
    <property type="evidence" value="ECO:0007669"/>
    <property type="project" value="UniProtKB-UniPathway"/>
</dbReference>
<comment type="similarity">
    <text evidence="2">Belongs to the glycosyl hydrolase 3 family.</text>
</comment>
<dbReference type="InterPro" id="IPR002772">
    <property type="entry name" value="Glyco_hydro_3_C"/>
</dbReference>
<evidence type="ECO:0000256" key="3">
    <source>
        <dbReference type="ARBA" id="ARBA00022651"/>
    </source>
</evidence>
<dbReference type="InterPro" id="IPR001764">
    <property type="entry name" value="Glyco_hydro_3_N"/>
</dbReference>
<keyword evidence="7" id="KW-0119">Carbohydrate metabolism</keyword>
<dbReference type="GO" id="GO:0046556">
    <property type="term" value="F:alpha-L-arabinofuranosidase activity"/>
    <property type="evidence" value="ECO:0007669"/>
    <property type="project" value="TreeGrafter"/>
</dbReference>
<comment type="caution">
    <text evidence="14">The sequence shown here is derived from an EMBL/GenBank/DDBJ whole genome shotgun (WGS) entry which is preliminary data.</text>
</comment>
<dbReference type="InterPro" id="IPR044993">
    <property type="entry name" value="BXL"/>
</dbReference>
<keyword evidence="4 12" id="KW-0732">Signal</keyword>
<evidence type="ECO:0000256" key="5">
    <source>
        <dbReference type="ARBA" id="ARBA00022801"/>
    </source>
</evidence>
<gene>
    <name evidence="14" type="ORF">B0A54_03275</name>
</gene>
<evidence type="ECO:0000313" key="14">
    <source>
        <dbReference type="EMBL" id="TKA44983.1"/>
    </source>
</evidence>
<dbReference type="EMBL" id="NAJP01000013">
    <property type="protein sequence ID" value="TKA44983.1"/>
    <property type="molecule type" value="Genomic_DNA"/>
</dbReference>
<dbReference type="InterPro" id="IPR026891">
    <property type="entry name" value="Fn3-like"/>
</dbReference>
<comment type="pathway">
    <text evidence="1">Glycan degradation; xylan degradation.</text>
</comment>
<evidence type="ECO:0000256" key="9">
    <source>
        <dbReference type="ARBA" id="ARBA00023326"/>
    </source>
</evidence>
<evidence type="ECO:0000256" key="10">
    <source>
        <dbReference type="ARBA" id="ARBA00024574"/>
    </source>
</evidence>
<dbReference type="UniPathway" id="UPA00114"/>
<dbReference type="Gene3D" id="3.40.50.1700">
    <property type="entry name" value="Glycoside hydrolase family 3 C-terminal domain"/>
    <property type="match status" value="1"/>
</dbReference>
<accession>A0A4U0V8P5</accession>
<feature type="chain" id="PRO_5020342973" description="xylan 1,4-beta-xylosidase" evidence="12">
    <location>
        <begin position="20"/>
        <end position="848"/>
    </location>
</feature>
<organism evidence="14 15">
    <name type="scientific">Friedmanniomyces endolithicus</name>
    <dbReference type="NCBI Taxonomy" id="329885"/>
    <lineage>
        <taxon>Eukaryota</taxon>
        <taxon>Fungi</taxon>
        <taxon>Dikarya</taxon>
        <taxon>Ascomycota</taxon>
        <taxon>Pezizomycotina</taxon>
        <taxon>Dothideomycetes</taxon>
        <taxon>Dothideomycetidae</taxon>
        <taxon>Mycosphaerellales</taxon>
        <taxon>Teratosphaeriaceae</taxon>
        <taxon>Friedmanniomyces</taxon>
    </lineage>
</organism>
<dbReference type="PANTHER" id="PTHR42721">
    <property type="entry name" value="SUGAR HYDROLASE-RELATED"/>
    <property type="match status" value="1"/>
</dbReference>
<keyword evidence="5" id="KW-0378">Hydrolase</keyword>
<keyword evidence="9" id="KW-0624">Polysaccharide degradation</keyword>
<evidence type="ECO:0000313" key="15">
    <source>
        <dbReference type="Proteomes" id="UP000310066"/>
    </source>
</evidence>
<dbReference type="InterPro" id="IPR013783">
    <property type="entry name" value="Ig-like_fold"/>
</dbReference>
<evidence type="ECO:0000256" key="6">
    <source>
        <dbReference type="ARBA" id="ARBA00023180"/>
    </source>
</evidence>
<sequence>MKSLVGTAAVLGLLRQGAAQLQSGIYTHYPDCKNGPELLTSNLVCDTSASPAARAAAIINAMNITEKLANLLDVANGTARLGLPPYEWWSEALHGLAGSPGVNFTDAGEYSYATSFPMPILFSAAFDDPMVQDIATVISTEARAYSNVARAGLDFFTPNINPFKDPRWGRGSETPGEDPTRIQGYVRSLLIGLEGTDDGAFNTSGSGQKKMIATCKHFAGYDLEDWDGYIRYGFDAFITSQDLAEYYLPPFQTCARDQNVGSIMCSYNAINGIPSCANSYLQETILREHWGWTTDNNYITSDCNAIWDIFANHNYTTSSAAAEGISLTNGCDNACIVANTYVTDVNGSYYGGFVSEAVITTALIRQYEALVIAGYFDPASSNPYRAIGWDQVNTPYAQALARTAATEGMTLLKNDGVLPYKFANGTACTVALIGMWANASYQMQGGYSGPAPYTHSPIYAAQQLGLDWVYANGPTNESTLTSNFSDAAMSAAQKADVILYFGGIDISVESEANDRYDIAWPESQLELIGNLSSMGKPTIVIQMGTMLDATPLLTNSNVSALVWAGYPGQDGGPAAFDILTGAVAPAGRLPVTMYPSNYVNEVPMTNMSLRPGPGNPGRTYKWFNDAVLPFAYGLHYTTFKASFSQGTPSTSTSNYGYRNGNGWGPPSGPPSGPIPWGPSGPNHWAPAYPQAKYNIQTLISSCTAAHPDLCPFPSVPIAIHNSGTTSSDFSALLFVSSTAGPTPYPLKSLASYTRLHAIATGATASASLNVTLGVLARRDEMGNQILYPGSYTLMLDVPTQATMQFELVGEQAVLDLWPQPPANETYTATVAECPLYGPCAALGQPLAD</sequence>
<dbReference type="Pfam" id="PF01915">
    <property type="entry name" value="Glyco_hydro_3_C"/>
    <property type="match status" value="1"/>
</dbReference>
<dbReference type="Proteomes" id="UP000310066">
    <property type="component" value="Unassembled WGS sequence"/>
</dbReference>
<protein>
    <recommendedName>
        <fullName evidence="11">xylan 1,4-beta-xylosidase</fullName>
        <ecNumber evidence="11">3.2.1.37</ecNumber>
    </recommendedName>
</protein>
<dbReference type="OrthoDB" id="47059at2759"/>
<evidence type="ECO:0000256" key="2">
    <source>
        <dbReference type="ARBA" id="ARBA00005336"/>
    </source>
</evidence>
<reference evidence="14 15" key="1">
    <citation type="submission" date="2017-03" db="EMBL/GenBank/DDBJ databases">
        <title>Genomes of endolithic fungi from Antarctica.</title>
        <authorList>
            <person name="Coleine C."/>
            <person name="Masonjones S."/>
            <person name="Stajich J.E."/>
        </authorList>
    </citation>
    <scope>NUCLEOTIDE SEQUENCE [LARGE SCALE GENOMIC DNA]</scope>
    <source>
        <strain evidence="14 15">CCFEE 5311</strain>
    </source>
</reference>
<dbReference type="SUPFAM" id="SSF52279">
    <property type="entry name" value="Beta-D-glucan exohydrolase, C-terminal domain"/>
    <property type="match status" value="1"/>
</dbReference>
<dbReference type="SUPFAM" id="SSF51445">
    <property type="entry name" value="(Trans)glycosidases"/>
    <property type="match status" value="1"/>
</dbReference>
<dbReference type="GO" id="GO:0031222">
    <property type="term" value="P:arabinan catabolic process"/>
    <property type="evidence" value="ECO:0007669"/>
    <property type="project" value="TreeGrafter"/>
</dbReference>
<dbReference type="AlphaFoldDB" id="A0A4U0V8P5"/>
<evidence type="ECO:0000259" key="13">
    <source>
        <dbReference type="SMART" id="SM01217"/>
    </source>
</evidence>
<dbReference type="GO" id="GO:0009044">
    <property type="term" value="F:xylan 1,4-beta-xylosidase activity"/>
    <property type="evidence" value="ECO:0007669"/>
    <property type="project" value="UniProtKB-EC"/>
</dbReference>
<evidence type="ECO:0000256" key="8">
    <source>
        <dbReference type="ARBA" id="ARBA00023295"/>
    </source>
</evidence>
<comment type="catalytic activity">
    <reaction evidence="10">
        <text>Hydrolysis of (1-&gt;4)-beta-D-xylans, to remove successive D-xylose residues from the non-reducing termini.</text>
        <dbReference type="EC" id="3.2.1.37"/>
    </reaction>
</comment>
<dbReference type="InterPro" id="IPR036881">
    <property type="entry name" value="Glyco_hydro_3_C_sf"/>
</dbReference>
<dbReference type="STRING" id="329885.A0A4U0V8P5"/>
<dbReference type="EC" id="3.2.1.37" evidence="11"/>
<feature type="signal peptide" evidence="12">
    <location>
        <begin position="1"/>
        <end position="19"/>
    </location>
</feature>
<dbReference type="Pfam" id="PF00933">
    <property type="entry name" value="Glyco_hydro_3"/>
    <property type="match status" value="1"/>
</dbReference>
<dbReference type="InterPro" id="IPR017853">
    <property type="entry name" value="GH"/>
</dbReference>
<evidence type="ECO:0000256" key="7">
    <source>
        <dbReference type="ARBA" id="ARBA00023277"/>
    </source>
</evidence>
<dbReference type="Gene3D" id="3.20.20.300">
    <property type="entry name" value="Glycoside hydrolase, family 3, N-terminal domain"/>
    <property type="match status" value="1"/>
</dbReference>
<keyword evidence="3" id="KW-0858">Xylan degradation</keyword>
<evidence type="ECO:0000256" key="12">
    <source>
        <dbReference type="SAM" id="SignalP"/>
    </source>
</evidence>
<proteinExistence type="inferred from homology"/>
<keyword evidence="8" id="KW-0326">Glycosidase</keyword>
<dbReference type="InterPro" id="IPR036962">
    <property type="entry name" value="Glyco_hydro_3_N_sf"/>
</dbReference>